<dbReference type="EMBL" id="NCVQ01000008">
    <property type="protein sequence ID" value="PWZ15515.1"/>
    <property type="molecule type" value="Genomic_DNA"/>
</dbReference>
<reference evidence="1 2" key="1">
    <citation type="journal article" date="2018" name="Nat. Genet.">
        <title>Extensive intraspecific gene order and gene structural variations between Mo17 and other maize genomes.</title>
        <authorList>
            <person name="Sun S."/>
            <person name="Zhou Y."/>
            <person name="Chen J."/>
            <person name="Shi J."/>
            <person name="Zhao H."/>
            <person name="Zhao H."/>
            <person name="Song W."/>
            <person name="Zhang M."/>
            <person name="Cui Y."/>
            <person name="Dong X."/>
            <person name="Liu H."/>
            <person name="Ma X."/>
            <person name="Jiao Y."/>
            <person name="Wang B."/>
            <person name="Wei X."/>
            <person name="Stein J.C."/>
            <person name="Glaubitz J.C."/>
            <person name="Lu F."/>
            <person name="Yu G."/>
            <person name="Liang C."/>
            <person name="Fengler K."/>
            <person name="Li B."/>
            <person name="Rafalski A."/>
            <person name="Schnable P.S."/>
            <person name="Ware D.H."/>
            <person name="Buckler E.S."/>
            <person name="Lai J."/>
        </authorList>
    </citation>
    <scope>NUCLEOTIDE SEQUENCE [LARGE SCALE GENOMIC DNA]</scope>
    <source>
        <strain evidence="2">cv. Missouri 17</strain>
        <tissue evidence="1">Seedling</tissue>
    </source>
</reference>
<evidence type="ECO:0000313" key="2">
    <source>
        <dbReference type="Proteomes" id="UP000251960"/>
    </source>
</evidence>
<sequence length="17" mass="2158">MGSDHTHIYLNLRHWMF</sequence>
<proteinExistence type="predicted"/>
<comment type="caution">
    <text evidence="1">The sequence shown here is derived from an EMBL/GenBank/DDBJ whole genome shotgun (WGS) entry which is preliminary data.</text>
</comment>
<accession>A0A3L6E3Z0</accession>
<organism evidence="1 2">
    <name type="scientific">Zea mays</name>
    <name type="common">Maize</name>
    <dbReference type="NCBI Taxonomy" id="4577"/>
    <lineage>
        <taxon>Eukaryota</taxon>
        <taxon>Viridiplantae</taxon>
        <taxon>Streptophyta</taxon>
        <taxon>Embryophyta</taxon>
        <taxon>Tracheophyta</taxon>
        <taxon>Spermatophyta</taxon>
        <taxon>Magnoliopsida</taxon>
        <taxon>Liliopsida</taxon>
        <taxon>Poales</taxon>
        <taxon>Poaceae</taxon>
        <taxon>PACMAD clade</taxon>
        <taxon>Panicoideae</taxon>
        <taxon>Andropogonodae</taxon>
        <taxon>Andropogoneae</taxon>
        <taxon>Tripsacinae</taxon>
        <taxon>Zea</taxon>
    </lineage>
</organism>
<name>A0A3L6E3Z0_MAIZE</name>
<dbReference type="AlphaFoldDB" id="A0A3L6E3Z0"/>
<gene>
    <name evidence="1" type="ORF">Zm00014a_006647</name>
</gene>
<dbReference type="Proteomes" id="UP000251960">
    <property type="component" value="Chromosome 7"/>
</dbReference>
<protein>
    <submittedName>
        <fullName evidence="1">Uncharacterized protein</fullName>
    </submittedName>
</protein>
<evidence type="ECO:0000313" key="1">
    <source>
        <dbReference type="EMBL" id="PWZ15515.1"/>
    </source>
</evidence>